<accession>A0A7J6W4D7</accession>
<name>A0A7J6W4D7_THATH</name>
<dbReference type="GO" id="GO:0016746">
    <property type="term" value="F:acyltransferase activity"/>
    <property type="evidence" value="ECO:0007669"/>
    <property type="project" value="UniProtKB-KW"/>
</dbReference>
<dbReference type="EMBL" id="JABWDY010022499">
    <property type="protein sequence ID" value="KAF5191678.1"/>
    <property type="molecule type" value="Genomic_DNA"/>
</dbReference>
<evidence type="ECO:0000313" key="1">
    <source>
        <dbReference type="EMBL" id="KAF5191678.1"/>
    </source>
</evidence>
<reference evidence="1 2" key="1">
    <citation type="submission" date="2020-06" db="EMBL/GenBank/DDBJ databases">
        <title>Transcriptomic and genomic resources for Thalictrum thalictroides and T. hernandezii: Facilitating candidate gene discovery in an emerging model plant lineage.</title>
        <authorList>
            <person name="Arias T."/>
            <person name="Riano-Pachon D.M."/>
            <person name="Di Stilio V.S."/>
        </authorList>
    </citation>
    <scope>NUCLEOTIDE SEQUENCE [LARGE SCALE GENOMIC DNA]</scope>
    <source>
        <strain evidence="2">cv. WT478/WT964</strain>
        <tissue evidence="1">Leaves</tissue>
    </source>
</reference>
<dbReference type="PANTHER" id="PTHR47017">
    <property type="entry name" value="ACYL-COA"/>
    <property type="match status" value="1"/>
</dbReference>
<keyword evidence="1" id="KW-0012">Acyltransferase</keyword>
<dbReference type="PANTHER" id="PTHR47017:SF1">
    <property type="entry name" value="ACYL-COA"/>
    <property type="match status" value="1"/>
</dbReference>
<evidence type="ECO:0000313" key="2">
    <source>
        <dbReference type="Proteomes" id="UP000554482"/>
    </source>
</evidence>
<keyword evidence="2" id="KW-1185">Reference proteome</keyword>
<comment type="caution">
    <text evidence="1">The sequence shown here is derived from an EMBL/GenBank/DDBJ whole genome shotgun (WGS) entry which is preliminary data.</text>
</comment>
<sequence>MAGAGAVVVLMCYSPTSPNPSSITRATCMRTTNRLPCSRFLSPLGKSFLKQRYQRPVHVPFSRICAIFWGPKRTAESHETKLSLHSLGEFVLTGSDTEAGDSTNKMKPQKVLLSVASSISEISPKDWDACAEEATGLESYNPFLTHGFLSSLEESGSSVKTGSSFINGVKDKEAEEVFSTLRALETIIIGDGRMGHGGGAE</sequence>
<protein>
    <submittedName>
        <fullName evidence="1">Acyl-coa n-acyltransferase</fullName>
    </submittedName>
</protein>
<keyword evidence="1" id="KW-0808">Transferase</keyword>
<proteinExistence type="predicted"/>
<organism evidence="1 2">
    <name type="scientific">Thalictrum thalictroides</name>
    <name type="common">Rue-anemone</name>
    <name type="synonym">Anemone thalictroides</name>
    <dbReference type="NCBI Taxonomy" id="46969"/>
    <lineage>
        <taxon>Eukaryota</taxon>
        <taxon>Viridiplantae</taxon>
        <taxon>Streptophyta</taxon>
        <taxon>Embryophyta</taxon>
        <taxon>Tracheophyta</taxon>
        <taxon>Spermatophyta</taxon>
        <taxon>Magnoliopsida</taxon>
        <taxon>Ranunculales</taxon>
        <taxon>Ranunculaceae</taxon>
        <taxon>Thalictroideae</taxon>
        <taxon>Thalictrum</taxon>
    </lineage>
</organism>
<dbReference type="Proteomes" id="UP000554482">
    <property type="component" value="Unassembled WGS sequence"/>
</dbReference>
<gene>
    <name evidence="1" type="ORF">FRX31_018734</name>
</gene>
<dbReference type="AlphaFoldDB" id="A0A7J6W4D7"/>